<evidence type="ECO:0000256" key="1">
    <source>
        <dbReference type="SAM" id="MobiDB-lite"/>
    </source>
</evidence>
<dbReference type="EMBL" id="CABM01000041">
    <property type="protein sequence ID" value="CBH97096.1"/>
    <property type="molecule type" value="Genomic_DNA"/>
</dbReference>
<proteinExistence type="predicted"/>
<reference evidence="2" key="1">
    <citation type="submission" date="2009-10" db="EMBL/GenBank/DDBJ databases">
        <title>Diversity of trophic interactions inside an arsenic-rich microbial ecosystem.</title>
        <authorList>
            <person name="Bertin P.N."/>
            <person name="Heinrich-Salmeron A."/>
            <person name="Pelletier E."/>
            <person name="Goulhen-Chollet F."/>
            <person name="Arsene-Ploetze F."/>
            <person name="Gallien S."/>
            <person name="Calteau A."/>
            <person name="Vallenet D."/>
            <person name="Casiot C."/>
            <person name="Chane-Woon-Ming B."/>
            <person name="Giloteaux L."/>
            <person name="Barakat M."/>
            <person name="Bonnefoy V."/>
            <person name="Bruneel O."/>
            <person name="Chandler M."/>
            <person name="Cleiss J."/>
            <person name="Duran R."/>
            <person name="Elbaz-Poulichet F."/>
            <person name="Fonknechten N."/>
            <person name="Lauga B."/>
            <person name="Mornico D."/>
            <person name="Ortet P."/>
            <person name="Schaeffer C."/>
            <person name="Siguier P."/>
            <person name="Alexander Thil Smith A."/>
            <person name="Van Dorsselaer A."/>
            <person name="Weissenbach J."/>
            <person name="Medigue C."/>
            <person name="Le Paslier D."/>
        </authorList>
    </citation>
    <scope>NUCLEOTIDE SEQUENCE</scope>
</reference>
<feature type="compositionally biased region" description="Basic and acidic residues" evidence="1">
    <location>
        <begin position="107"/>
        <end position="121"/>
    </location>
</feature>
<accession>E6PQ92</accession>
<feature type="region of interest" description="Disordered" evidence="1">
    <location>
        <begin position="97"/>
        <end position="137"/>
    </location>
</feature>
<comment type="caution">
    <text evidence="2">The sequence shown here is derived from an EMBL/GenBank/DDBJ whole genome shotgun (WGS) entry which is preliminary data.</text>
</comment>
<feature type="compositionally biased region" description="Polar residues" evidence="1">
    <location>
        <begin position="125"/>
        <end position="137"/>
    </location>
</feature>
<protein>
    <submittedName>
        <fullName evidence="2">Uncharacterized protein</fullName>
    </submittedName>
</protein>
<dbReference type="AlphaFoldDB" id="E6PQ92"/>
<sequence>MARSRNLKPGFFTNEILAEIDPLGRLLFQGLWCFADREGRLEDRPKRLKAEILPYDACDVDELLNALANRGFIVRYSVGGQRFIQVLNFAKHQNPHVKEAPSSIPAPDEHHTSPVLDRCKPDANTGISGTSPADSLY</sequence>
<gene>
    <name evidence="2" type="ORF">CARN2_1706</name>
</gene>
<organism evidence="2">
    <name type="scientific">mine drainage metagenome</name>
    <dbReference type="NCBI Taxonomy" id="410659"/>
    <lineage>
        <taxon>unclassified sequences</taxon>
        <taxon>metagenomes</taxon>
        <taxon>ecological metagenomes</taxon>
    </lineage>
</organism>
<evidence type="ECO:0000313" key="2">
    <source>
        <dbReference type="EMBL" id="CBH97096.1"/>
    </source>
</evidence>
<name>E6PQ92_9ZZZZ</name>